<dbReference type="OrthoDB" id="8101123at2"/>
<dbReference type="AlphaFoldDB" id="E8TNT8"/>
<evidence type="ECO:0008006" key="3">
    <source>
        <dbReference type="Google" id="ProtNLM"/>
    </source>
</evidence>
<dbReference type="EMBL" id="CP002448">
    <property type="protein sequence ID" value="ADV15367.1"/>
    <property type="molecule type" value="Genomic_DNA"/>
</dbReference>
<protein>
    <recommendedName>
        <fullName evidence="3">DUF2188 domain-containing protein</fullName>
    </recommendedName>
</protein>
<geneLocation type="plasmid" evidence="1 2">
    <name>pMESCI01</name>
</geneLocation>
<organism evidence="1 2">
    <name type="scientific">Mesorhizobium ciceri biovar biserrulae (strain HAMBI 2942 / LMG 23838 / WSM1271)</name>
    <dbReference type="NCBI Taxonomy" id="765698"/>
    <lineage>
        <taxon>Bacteria</taxon>
        <taxon>Pseudomonadati</taxon>
        <taxon>Pseudomonadota</taxon>
        <taxon>Alphaproteobacteria</taxon>
        <taxon>Hyphomicrobiales</taxon>
        <taxon>Phyllobacteriaceae</taxon>
        <taxon>Mesorhizobium</taxon>
    </lineage>
</organism>
<dbReference type="KEGG" id="mci:Mesci_6391"/>
<gene>
    <name evidence="1" type="ordered locus">Mesci_6391</name>
</gene>
<keyword evidence="1" id="KW-0614">Plasmid</keyword>
<dbReference type="Proteomes" id="UP000007471">
    <property type="component" value="Plasmid pMESCI01"/>
</dbReference>
<proteinExistence type="predicted"/>
<evidence type="ECO:0000313" key="2">
    <source>
        <dbReference type="Proteomes" id="UP000007471"/>
    </source>
</evidence>
<accession>E8TNT8</accession>
<reference evidence="2" key="1">
    <citation type="submission" date="2011-01" db="EMBL/GenBank/DDBJ databases">
        <title>Complete sequence of plasmid of Mesorhizobium ciceri bv. biserrulae WSM1271.</title>
        <authorList>
            <person name="Lucas S."/>
            <person name="Copeland A."/>
            <person name="Lapidus A."/>
            <person name="Cheng J.-F."/>
            <person name="Goodwin L."/>
            <person name="Pitluck S."/>
            <person name="Teshima H."/>
            <person name="Detter J.C."/>
            <person name="Han C."/>
            <person name="Tapia R."/>
            <person name="Land M."/>
            <person name="Hauser L."/>
            <person name="Kyrpides N."/>
            <person name="Ivanova N."/>
            <person name="Nandasena K."/>
            <person name="Reeve W.G."/>
            <person name="Howieson J.G."/>
            <person name="O'Hara G."/>
            <person name="Tiwari R.P."/>
            <person name="Woyke T."/>
        </authorList>
    </citation>
    <scope>NUCLEOTIDE SEQUENCE [LARGE SCALE GENOMIC DNA]</scope>
    <source>
        <strain evidence="2">HAMBI 2942 / LMG 23838 / WSM1271</strain>
        <plasmid evidence="2">Plasmid pMESCI01</plasmid>
    </source>
</reference>
<name>E8TNT8_MESCW</name>
<evidence type="ECO:0000313" key="1">
    <source>
        <dbReference type="EMBL" id="ADV15367.1"/>
    </source>
</evidence>
<dbReference type="HOGENOM" id="CLU_2735328_0_0_5"/>
<sequence>MGDDQKDGVRVEHIDGQWAVQIIEDGVTTQQLFDNEEFARSFAAGQIIRLNLNRSGQSQSGHEVDGPRNHS</sequence>